<proteinExistence type="predicted"/>
<evidence type="ECO:0000313" key="1">
    <source>
        <dbReference type="EMBL" id="OAT08595.1"/>
    </source>
</evidence>
<name>A0A179UKL5_BLAGS</name>
<dbReference type="KEGG" id="bgh:BDBG_17077"/>
<sequence length="146" mass="16594">MEISFSHCLSVFQTRTPTAFAYRVLRHSSHERTGNRTNCLSDSLSFFPVHGPKRPHKNKNKNNVSRFSFLRGRAGRAVVLSRVFYAFDPPLRYSSPAQRNWLRLSTSVLAGYIVIPTRAAPKLPSHIILLKKRSTKLNLRRESGSG</sequence>
<organism evidence="1 2">
    <name type="scientific">Blastomyces gilchristii (strain SLH14081)</name>
    <name type="common">Blastomyces dermatitidis</name>
    <dbReference type="NCBI Taxonomy" id="559298"/>
    <lineage>
        <taxon>Eukaryota</taxon>
        <taxon>Fungi</taxon>
        <taxon>Dikarya</taxon>
        <taxon>Ascomycota</taxon>
        <taxon>Pezizomycotina</taxon>
        <taxon>Eurotiomycetes</taxon>
        <taxon>Eurotiomycetidae</taxon>
        <taxon>Onygenales</taxon>
        <taxon>Ajellomycetaceae</taxon>
        <taxon>Blastomyces</taxon>
    </lineage>
</organism>
<protein>
    <submittedName>
        <fullName evidence="1">Uncharacterized protein</fullName>
    </submittedName>
</protein>
<dbReference type="VEuPathDB" id="FungiDB:BDBG_17077"/>
<keyword evidence="2" id="KW-1185">Reference proteome</keyword>
<evidence type="ECO:0000313" key="2">
    <source>
        <dbReference type="Proteomes" id="UP000002038"/>
    </source>
</evidence>
<reference evidence="2" key="1">
    <citation type="journal article" date="2015" name="PLoS Genet.">
        <title>The dynamic genome and transcriptome of the human fungal pathogen Blastomyces and close relative Emmonsia.</title>
        <authorList>
            <person name="Munoz J.F."/>
            <person name="Gauthier G.M."/>
            <person name="Desjardins C.A."/>
            <person name="Gallo J.E."/>
            <person name="Holder J."/>
            <person name="Sullivan T.D."/>
            <person name="Marty A.J."/>
            <person name="Carmen J.C."/>
            <person name="Chen Z."/>
            <person name="Ding L."/>
            <person name="Gujja S."/>
            <person name="Magrini V."/>
            <person name="Misas E."/>
            <person name="Mitreva M."/>
            <person name="Priest M."/>
            <person name="Saif S."/>
            <person name="Whiston E.A."/>
            <person name="Young S."/>
            <person name="Zeng Q."/>
            <person name="Goldman W.E."/>
            <person name="Mardis E.R."/>
            <person name="Taylor J.W."/>
            <person name="McEwen J.G."/>
            <person name="Clay O.K."/>
            <person name="Klein B.S."/>
            <person name="Cuomo C.A."/>
        </authorList>
    </citation>
    <scope>NUCLEOTIDE SEQUENCE [LARGE SCALE GENOMIC DNA]</scope>
    <source>
        <strain evidence="2">SLH14081</strain>
    </source>
</reference>
<gene>
    <name evidence="1" type="ORF">BDBG_17077</name>
</gene>
<accession>A0A179UKL5</accession>
<dbReference type="Proteomes" id="UP000002038">
    <property type="component" value="Unassembled WGS sequence"/>
</dbReference>
<dbReference type="AlphaFoldDB" id="A0A179UKL5"/>
<dbReference type="GeneID" id="42528932"/>
<dbReference type="EMBL" id="GG657455">
    <property type="protein sequence ID" value="OAT08595.1"/>
    <property type="molecule type" value="Genomic_DNA"/>
</dbReference>
<dbReference type="RefSeq" id="XP_031578366.1">
    <property type="nucleotide sequence ID" value="XM_031724877.1"/>
</dbReference>